<proteinExistence type="predicted"/>
<reference evidence="3" key="1">
    <citation type="submission" date="2010-11" db="EMBL/GenBank/DDBJ databases">
        <title>Complete genome sequence of Candidatus Liberibacter solanacearum CLso-ZC1.</title>
        <authorList>
            <person name="Lin H."/>
            <person name="Doddapaneni H.V."/>
            <person name="Lou B."/>
            <person name="Civerolo E.L."/>
            <person name="Chen C."/>
            <person name="Duan Y."/>
            <person name="Zhou L."/>
            <person name="Glynn J."/>
        </authorList>
    </citation>
    <scope>NUCLEOTIDE SEQUENCE [LARGE SCALE GENOMIC DNA]</scope>
    <source>
        <strain evidence="3">CLso-ZC1</strain>
    </source>
</reference>
<gene>
    <name evidence="2" type="ordered locus">CKC_03375</name>
</gene>
<dbReference type="KEGG" id="lso:CKC_03375"/>
<accession>E4UB33</accession>
<evidence type="ECO:0000313" key="2">
    <source>
        <dbReference type="EMBL" id="ADR52424.1"/>
    </source>
</evidence>
<sequence length="86" mass="10079">MWEEPPLSDDERISNVFKDVERLRPLSSISKVTEKEADDTSLSLDYTKEENKQPSYDLPDAISKRFDDLKDSKSWIKRKPTAPHHF</sequence>
<dbReference type="EMBL" id="CP002371">
    <property type="protein sequence ID" value="ADR52424.1"/>
    <property type="molecule type" value="Genomic_DNA"/>
</dbReference>
<dbReference type="Proteomes" id="UP000007038">
    <property type="component" value="Chromosome"/>
</dbReference>
<protein>
    <submittedName>
        <fullName evidence="2">Uncharacterized protein</fullName>
    </submittedName>
</protein>
<evidence type="ECO:0000256" key="1">
    <source>
        <dbReference type="SAM" id="MobiDB-lite"/>
    </source>
</evidence>
<dbReference type="STRING" id="658172.CKC_03375"/>
<dbReference type="GeneID" id="96886160"/>
<dbReference type="AlphaFoldDB" id="E4UB33"/>
<reference evidence="2 3" key="3">
    <citation type="journal article" date="2011" name="PLoS ONE">
        <title>The Complete Genome Sequence of 'Candidatus Liberibacter solanacearum', the Bacterium Associated with Potato Zebra Chip Disease.</title>
        <authorList>
            <person name="Lin H."/>
            <person name="Lou B."/>
            <person name="Glynn J.M."/>
            <person name="Doddapaneni H."/>
            <person name="Civerolo E.L."/>
            <person name="Chen C."/>
            <person name="Duan Y."/>
            <person name="Zhou L."/>
            <person name="Vahling C.M."/>
        </authorList>
    </citation>
    <scope>NUCLEOTIDE SEQUENCE [LARGE SCALE GENOMIC DNA]</scope>
    <source>
        <strain evidence="2 3">CLso-ZC1</strain>
    </source>
</reference>
<reference key="2">
    <citation type="submission" date="2010-11" db="EMBL/GenBank/DDBJ databases">
        <authorList>
            <person name="Lin H."/>
            <person name="Doddapaneni H.V."/>
            <person name="Lou B."/>
            <person name="Civerolo E.L."/>
            <person name="Chen C."/>
            <person name="Duan Y."/>
            <person name="Zhou L."/>
            <person name="Glynn J."/>
        </authorList>
    </citation>
    <scope>NUCLEOTIDE SEQUENCE</scope>
    <source>
        <strain>CLso-ZC1</strain>
    </source>
</reference>
<dbReference type="RefSeq" id="WP_013462080.1">
    <property type="nucleotide sequence ID" value="NC_014774.1"/>
</dbReference>
<feature type="region of interest" description="Disordered" evidence="1">
    <location>
        <begin position="32"/>
        <end position="62"/>
    </location>
</feature>
<evidence type="ECO:0000313" key="3">
    <source>
        <dbReference type="Proteomes" id="UP000007038"/>
    </source>
</evidence>
<dbReference type="HOGENOM" id="CLU_2494136_0_0_5"/>
<name>E4UB33_LIBSC</name>
<organism evidence="2 3">
    <name type="scientific">Liberibacter solanacearum (strain CLso-ZC1)</name>
    <dbReference type="NCBI Taxonomy" id="658172"/>
    <lineage>
        <taxon>Bacteria</taxon>
        <taxon>Pseudomonadati</taxon>
        <taxon>Pseudomonadota</taxon>
        <taxon>Alphaproteobacteria</taxon>
        <taxon>Hyphomicrobiales</taxon>
        <taxon>Rhizobiaceae</taxon>
        <taxon>Liberibacter</taxon>
    </lineage>
</organism>